<dbReference type="Proteomes" id="UP000239156">
    <property type="component" value="Unassembled WGS sequence"/>
</dbReference>
<feature type="compositionally biased region" description="Polar residues" evidence="1">
    <location>
        <begin position="286"/>
        <end position="299"/>
    </location>
</feature>
<feature type="region of interest" description="Disordered" evidence="1">
    <location>
        <begin position="45"/>
        <end position="87"/>
    </location>
</feature>
<feature type="compositionally biased region" description="Polar residues" evidence="1">
    <location>
        <begin position="315"/>
        <end position="326"/>
    </location>
</feature>
<feature type="region of interest" description="Disordered" evidence="1">
    <location>
        <begin position="133"/>
        <end position="171"/>
    </location>
</feature>
<feature type="compositionally biased region" description="Basic residues" evidence="1">
    <location>
        <begin position="459"/>
        <end position="468"/>
    </location>
</feature>
<dbReference type="VEuPathDB" id="FungiDB:PSHT_16137"/>
<proteinExistence type="predicted"/>
<dbReference type="VEuPathDB" id="FungiDB:PSTT_00564"/>
<reference evidence="2" key="1">
    <citation type="submission" date="2017-12" db="EMBL/GenBank/DDBJ databases">
        <title>Gene loss provides genomic basis for host adaptation in cereal stripe rust fungi.</title>
        <authorList>
            <person name="Xia C."/>
        </authorList>
    </citation>
    <scope>NUCLEOTIDE SEQUENCE [LARGE SCALE GENOMIC DNA]</scope>
    <source>
        <strain evidence="2">93-210</strain>
    </source>
</reference>
<feature type="compositionally biased region" description="Low complexity" evidence="1">
    <location>
        <begin position="398"/>
        <end position="409"/>
    </location>
</feature>
<feature type="compositionally biased region" description="Polar residues" evidence="1">
    <location>
        <begin position="381"/>
        <end position="392"/>
    </location>
</feature>
<accession>A0A2S4W628</accession>
<sequence>MNTRPLCLPRYYKPLIVIVVSHVTYLKSHILPLWAPISEMEGTSPLNNSNNATNVPDQVPGRTLTSCNPDNSVSAQQQQNAPDDSANHTSRIFTLEEQTRIDWEYQALDRILGLTPGAETRINQDTLMATDMTPATNTLPPNPSIANRSIRQGSVASSQQSTKVSRQQTRTRNATRIENFVDEGEVQALLGLFKDQWSMWNRALKYESPAQARGALNQAAITRNMIRAMRLEEETDELCQYWNPISVLAEMDQEETTTGITDNDHVTVMPHTRDYDRPSYQGDHTGANQPTFSTPTRRQSVPGAWPTSADRTTRVAPTSTTPSFYDSRSYGPASSAKPVPPPLPGGAPAVPIPTSGTSSTTTSASTSAPVPTTARAATNAQFPSIPTSSSAATRPRFQSIQASSSATTSPGLPSIPQPSAFPSKSSPTKPSPPTGMATIEETPCRPTNPQLHDADGGRRRPPTAKGKGKYQSPASKPSMNDTDPFDDILFDFDDLSNPSNKEFLLNNINNDFAREAPFLIEDRLKDFFSTSYLICLVLLKLSLARSLKRL</sequence>
<name>A0A2S4W628_9BASI</name>
<organism evidence="2 3">
    <name type="scientific">Puccinia striiformis</name>
    <dbReference type="NCBI Taxonomy" id="27350"/>
    <lineage>
        <taxon>Eukaryota</taxon>
        <taxon>Fungi</taxon>
        <taxon>Dikarya</taxon>
        <taxon>Basidiomycota</taxon>
        <taxon>Pucciniomycotina</taxon>
        <taxon>Pucciniomycetes</taxon>
        <taxon>Pucciniales</taxon>
        <taxon>Pucciniaceae</taxon>
        <taxon>Puccinia</taxon>
    </lineage>
</organism>
<feature type="compositionally biased region" description="Low complexity" evidence="1">
    <location>
        <begin position="346"/>
        <end position="380"/>
    </location>
</feature>
<feature type="compositionally biased region" description="Polar residues" evidence="1">
    <location>
        <begin position="63"/>
        <end position="87"/>
    </location>
</feature>
<keyword evidence="3" id="KW-1185">Reference proteome</keyword>
<evidence type="ECO:0000313" key="2">
    <source>
        <dbReference type="EMBL" id="POW17230.1"/>
    </source>
</evidence>
<dbReference type="EMBL" id="PKSL01000003">
    <property type="protein sequence ID" value="POW17230.1"/>
    <property type="molecule type" value="Genomic_DNA"/>
</dbReference>
<evidence type="ECO:0000256" key="1">
    <source>
        <dbReference type="SAM" id="MobiDB-lite"/>
    </source>
</evidence>
<gene>
    <name evidence="2" type="ORF">PSTT_00564</name>
</gene>
<protein>
    <submittedName>
        <fullName evidence="2">Uncharacterized protein</fullName>
    </submittedName>
</protein>
<dbReference type="AlphaFoldDB" id="A0A2S4W628"/>
<feature type="compositionally biased region" description="Polar residues" evidence="1">
    <location>
        <begin position="45"/>
        <end position="56"/>
    </location>
</feature>
<evidence type="ECO:0000313" key="3">
    <source>
        <dbReference type="Proteomes" id="UP000239156"/>
    </source>
</evidence>
<feature type="region of interest" description="Disordered" evidence="1">
    <location>
        <begin position="262"/>
        <end position="483"/>
    </location>
</feature>
<comment type="caution">
    <text evidence="2">The sequence shown here is derived from an EMBL/GenBank/DDBJ whole genome shotgun (WGS) entry which is preliminary data.</text>
</comment>